<dbReference type="AlphaFoldDB" id="A0A382H0Q6"/>
<dbReference type="EMBL" id="UINC01058535">
    <property type="protein sequence ID" value="SVB80906.1"/>
    <property type="molecule type" value="Genomic_DNA"/>
</dbReference>
<evidence type="ECO:0000256" key="1">
    <source>
        <dbReference type="SAM" id="Phobius"/>
    </source>
</evidence>
<protein>
    <submittedName>
        <fullName evidence="2">Uncharacterized protein</fullName>
    </submittedName>
</protein>
<organism evidence="2">
    <name type="scientific">marine metagenome</name>
    <dbReference type="NCBI Taxonomy" id="408172"/>
    <lineage>
        <taxon>unclassified sequences</taxon>
        <taxon>metagenomes</taxon>
        <taxon>ecological metagenomes</taxon>
    </lineage>
</organism>
<feature type="transmembrane region" description="Helical" evidence="1">
    <location>
        <begin position="61"/>
        <end position="81"/>
    </location>
</feature>
<feature type="transmembrane region" description="Helical" evidence="1">
    <location>
        <begin position="90"/>
        <end position="113"/>
    </location>
</feature>
<keyword evidence="1" id="KW-0472">Membrane</keyword>
<reference evidence="2" key="1">
    <citation type="submission" date="2018-05" db="EMBL/GenBank/DDBJ databases">
        <authorList>
            <person name="Lanie J.A."/>
            <person name="Ng W.-L."/>
            <person name="Kazmierczak K.M."/>
            <person name="Andrzejewski T.M."/>
            <person name="Davidsen T.M."/>
            <person name="Wayne K.J."/>
            <person name="Tettelin H."/>
            <person name="Glass J.I."/>
            <person name="Rusch D."/>
            <person name="Podicherti R."/>
            <person name="Tsui H.-C.T."/>
            <person name="Winkler M.E."/>
        </authorList>
    </citation>
    <scope>NUCLEOTIDE SEQUENCE</scope>
</reference>
<keyword evidence="1" id="KW-0812">Transmembrane</keyword>
<feature type="transmembrane region" description="Helical" evidence="1">
    <location>
        <begin position="142"/>
        <end position="161"/>
    </location>
</feature>
<name>A0A382H0Q6_9ZZZZ</name>
<proteinExistence type="predicted"/>
<sequence>MAANHKEVVGDQMWQGVEADLPDSRFVPFRTDHLWTSREIRDWVQAIDDEGLSAYELHNAVALQVFLGLACLQWCLASLLVPGDNRFSSILIGLPIVVITVKIVEVICIGWLVHVFSASASPHGAATQLAAVIGSLGTNLKVWLTICWVILFAYTTSHVLWKRNL</sequence>
<keyword evidence="1" id="KW-1133">Transmembrane helix</keyword>
<evidence type="ECO:0000313" key="2">
    <source>
        <dbReference type="EMBL" id="SVB80906.1"/>
    </source>
</evidence>
<gene>
    <name evidence="2" type="ORF">METZ01_LOCUS233760</name>
</gene>
<accession>A0A382H0Q6</accession>